<dbReference type="EMBL" id="MPUH01000739">
    <property type="protein sequence ID" value="OMJ74631.1"/>
    <property type="molecule type" value="Genomic_DNA"/>
</dbReference>
<dbReference type="InterPro" id="IPR043198">
    <property type="entry name" value="Cyclin/Ssn8"/>
</dbReference>
<dbReference type="GO" id="GO:0016538">
    <property type="term" value="F:cyclin-dependent protein serine/threonine kinase regulator activity"/>
    <property type="evidence" value="ECO:0007669"/>
    <property type="project" value="InterPro"/>
</dbReference>
<dbReference type="PANTHER" id="PTHR10026">
    <property type="entry name" value="CYCLIN"/>
    <property type="match status" value="1"/>
</dbReference>
<reference evidence="1 2" key="1">
    <citation type="submission" date="2016-11" db="EMBL/GenBank/DDBJ databases">
        <title>The macronuclear genome of Stentor coeruleus: a giant cell with tiny introns.</title>
        <authorList>
            <person name="Slabodnick M."/>
            <person name="Ruby J.G."/>
            <person name="Reiff S.B."/>
            <person name="Swart E.C."/>
            <person name="Gosai S."/>
            <person name="Prabakaran S."/>
            <person name="Witkowska E."/>
            <person name="Larue G.E."/>
            <person name="Fisher S."/>
            <person name="Freeman R.M."/>
            <person name="Gunawardena J."/>
            <person name="Chu W."/>
            <person name="Stover N.A."/>
            <person name="Gregory B.D."/>
            <person name="Nowacki M."/>
            <person name="Derisi J."/>
            <person name="Roy S.W."/>
            <person name="Marshall W.F."/>
            <person name="Sood P."/>
        </authorList>
    </citation>
    <scope>NUCLEOTIDE SEQUENCE [LARGE SCALE GENOMIC DNA]</scope>
    <source>
        <strain evidence="1">WM001</strain>
    </source>
</reference>
<dbReference type="Proteomes" id="UP000187209">
    <property type="component" value="Unassembled WGS sequence"/>
</dbReference>
<gene>
    <name evidence="1" type="ORF">SteCoe_26414</name>
</gene>
<name>A0A1R2BCY1_9CILI</name>
<sequence length="106" mass="12354">MLEKLKDLIRLNEFLLLDELGFNVKVKLPYKHIMKYVDKLGLQPASKNNFLRIAYRFANDFYRTSAPLVKSHIAIAEACLFLASKTLKIELALQPEQETLQFLNRQ</sequence>
<accession>A0A1R2BCY1</accession>
<keyword evidence="2" id="KW-1185">Reference proteome</keyword>
<dbReference type="GO" id="GO:0006357">
    <property type="term" value="P:regulation of transcription by RNA polymerase II"/>
    <property type="evidence" value="ECO:0007669"/>
    <property type="project" value="InterPro"/>
</dbReference>
<dbReference type="SUPFAM" id="SSF47954">
    <property type="entry name" value="Cyclin-like"/>
    <property type="match status" value="1"/>
</dbReference>
<evidence type="ECO:0008006" key="3">
    <source>
        <dbReference type="Google" id="ProtNLM"/>
    </source>
</evidence>
<protein>
    <recommendedName>
        <fullName evidence="3">Cyclin N-terminal domain-containing protein</fullName>
    </recommendedName>
</protein>
<organism evidence="1 2">
    <name type="scientific">Stentor coeruleus</name>
    <dbReference type="NCBI Taxonomy" id="5963"/>
    <lineage>
        <taxon>Eukaryota</taxon>
        <taxon>Sar</taxon>
        <taxon>Alveolata</taxon>
        <taxon>Ciliophora</taxon>
        <taxon>Postciliodesmatophora</taxon>
        <taxon>Heterotrichea</taxon>
        <taxon>Heterotrichida</taxon>
        <taxon>Stentoridae</taxon>
        <taxon>Stentor</taxon>
    </lineage>
</organism>
<dbReference type="CDD" id="cd20546">
    <property type="entry name" value="CYCLIN_SpCG1C_ScCTK2-like_rpt2"/>
    <property type="match status" value="1"/>
</dbReference>
<comment type="caution">
    <text evidence="1">The sequence shown here is derived from an EMBL/GenBank/DDBJ whole genome shotgun (WGS) entry which is preliminary data.</text>
</comment>
<proteinExistence type="predicted"/>
<evidence type="ECO:0000313" key="2">
    <source>
        <dbReference type="Proteomes" id="UP000187209"/>
    </source>
</evidence>
<dbReference type="InterPro" id="IPR036915">
    <property type="entry name" value="Cyclin-like_sf"/>
</dbReference>
<dbReference type="AlphaFoldDB" id="A0A1R2BCY1"/>
<evidence type="ECO:0000313" key="1">
    <source>
        <dbReference type="EMBL" id="OMJ74631.1"/>
    </source>
</evidence>
<dbReference type="Gene3D" id="1.10.472.10">
    <property type="entry name" value="Cyclin-like"/>
    <property type="match status" value="1"/>
</dbReference>
<dbReference type="OrthoDB" id="10264655at2759"/>